<evidence type="ECO:0000259" key="1">
    <source>
        <dbReference type="Pfam" id="PF00561"/>
    </source>
</evidence>
<dbReference type="GO" id="GO:0004806">
    <property type="term" value="F:triacylglycerol lipase activity"/>
    <property type="evidence" value="ECO:0007669"/>
    <property type="project" value="TreeGrafter"/>
</dbReference>
<reference evidence="2" key="1">
    <citation type="submission" date="2020-02" db="EMBL/GenBank/DDBJ databases">
        <authorList>
            <person name="Meier V. D."/>
        </authorList>
    </citation>
    <scope>NUCLEOTIDE SEQUENCE</scope>
    <source>
        <strain evidence="2">AVDCRST_MAG38</strain>
    </source>
</reference>
<dbReference type="PANTHER" id="PTHR43433:SF5">
    <property type="entry name" value="AB HYDROLASE-1 DOMAIN-CONTAINING PROTEIN"/>
    <property type="match status" value="1"/>
</dbReference>
<dbReference type="InterPro" id="IPR050471">
    <property type="entry name" value="AB_hydrolase"/>
</dbReference>
<dbReference type="AlphaFoldDB" id="A0A6J4SK46"/>
<sequence length="271" mass="28660">MAELSIESAGVTLSGEEAGEGTPVVLLHGLTATRRYVVMGSKALERDGHRVISYDARGHGASTPAPAPADYGYEHLSRDLLAVLDACGIEQAVLAGSSMGGQTVARFAIDFPERVAAVVIITPAFEPGGFRDLPHWERLSDGLRDGGVAGFIAAMGELKVPEQYRKTFRTVLEQRLSAHAHPEAVADALRVVPRAQAFTSWSELGDISAPTLVVGSRDEIDFEHPLEIAERYAISIPGARLVVEDAGKSPLAWQGGRVSAVIAEAAAMAVA</sequence>
<dbReference type="SUPFAM" id="SSF53474">
    <property type="entry name" value="alpha/beta-Hydrolases"/>
    <property type="match status" value="1"/>
</dbReference>
<organism evidence="2">
    <name type="scientific">uncultured Solirubrobacteraceae bacterium</name>
    <dbReference type="NCBI Taxonomy" id="1162706"/>
    <lineage>
        <taxon>Bacteria</taxon>
        <taxon>Bacillati</taxon>
        <taxon>Actinomycetota</taxon>
        <taxon>Thermoleophilia</taxon>
        <taxon>Solirubrobacterales</taxon>
        <taxon>Solirubrobacteraceae</taxon>
        <taxon>environmental samples</taxon>
    </lineage>
</organism>
<feature type="domain" description="AB hydrolase-1" evidence="1">
    <location>
        <begin position="23"/>
        <end position="170"/>
    </location>
</feature>
<dbReference type="Pfam" id="PF00561">
    <property type="entry name" value="Abhydrolase_1"/>
    <property type="match status" value="1"/>
</dbReference>
<accession>A0A6J4SK46</accession>
<dbReference type="PANTHER" id="PTHR43433">
    <property type="entry name" value="HYDROLASE, ALPHA/BETA FOLD FAMILY PROTEIN"/>
    <property type="match status" value="1"/>
</dbReference>
<proteinExistence type="predicted"/>
<dbReference type="GO" id="GO:0046503">
    <property type="term" value="P:glycerolipid catabolic process"/>
    <property type="evidence" value="ECO:0007669"/>
    <property type="project" value="TreeGrafter"/>
</dbReference>
<name>A0A6J4SK46_9ACTN</name>
<protein>
    <recommendedName>
        <fullName evidence="1">AB hydrolase-1 domain-containing protein</fullName>
    </recommendedName>
</protein>
<gene>
    <name evidence="2" type="ORF">AVDCRST_MAG38-2827</name>
</gene>
<dbReference type="EMBL" id="CADCVJ010000228">
    <property type="protein sequence ID" value="CAA9494377.1"/>
    <property type="molecule type" value="Genomic_DNA"/>
</dbReference>
<dbReference type="PRINTS" id="PR00111">
    <property type="entry name" value="ABHYDROLASE"/>
</dbReference>
<dbReference type="InterPro" id="IPR029058">
    <property type="entry name" value="AB_hydrolase_fold"/>
</dbReference>
<dbReference type="InterPro" id="IPR000073">
    <property type="entry name" value="AB_hydrolase_1"/>
</dbReference>
<dbReference type="Gene3D" id="3.40.50.1820">
    <property type="entry name" value="alpha/beta hydrolase"/>
    <property type="match status" value="1"/>
</dbReference>
<evidence type="ECO:0000313" key="2">
    <source>
        <dbReference type="EMBL" id="CAA9494377.1"/>
    </source>
</evidence>